<evidence type="ECO:0000256" key="3">
    <source>
        <dbReference type="ARBA" id="ARBA00022989"/>
    </source>
</evidence>
<reference evidence="6 7" key="1">
    <citation type="journal article" date="2023" name="PLoS ONE">
        <title>Cytospora paraplurivora sp. nov. isolated from orchards with fruit tree decline syndrome in Ontario, Canada.</title>
        <authorList>
            <person name="Ilyukhin E."/>
            <person name="Nguyen H.D.T."/>
            <person name="Castle A.J."/>
            <person name="Ellouze W."/>
        </authorList>
    </citation>
    <scope>NUCLEOTIDE SEQUENCE [LARGE SCALE GENOMIC DNA]</scope>
    <source>
        <strain evidence="6 7">FDS-564</strain>
    </source>
</reference>
<dbReference type="GO" id="GO:0022857">
    <property type="term" value="F:transmembrane transporter activity"/>
    <property type="evidence" value="ECO:0007669"/>
    <property type="project" value="TreeGrafter"/>
</dbReference>
<evidence type="ECO:0000256" key="4">
    <source>
        <dbReference type="ARBA" id="ARBA00023136"/>
    </source>
</evidence>
<feature type="transmembrane region" description="Helical" evidence="5">
    <location>
        <begin position="97"/>
        <end position="121"/>
    </location>
</feature>
<name>A0AAN9YK63_9PEZI</name>
<feature type="transmembrane region" description="Helical" evidence="5">
    <location>
        <begin position="175"/>
        <end position="196"/>
    </location>
</feature>
<sequence>MAAASYVGTFLGSLSAARLMQTGSPWIPVQLSIVLVILGTSLVFFIPEVPRAKHHDSQVTTTPAKEQSFLSSIRIHITNSLSRFKESISVLHSPSAFFVLSVFICQVPVILAAGQLFVQYVSKRFGWSLAETGYLLSIRGMTSIFVLLVGLPQLGKFLTSSTMPFNLSPPRKDLVLARLSALCITTGALLMAGNVLPIITAGQVILTLGDGLIPLCRSIITSFVDAEHFSTVYTLISMTETVGAVGTGPTLAGLFSAGIKLGDCWIQRFAQTIEYETKIAIKDEDSRRLKPCDRMTCKYCKREFVALRKAKVVPEEPIFKALKK</sequence>
<comment type="caution">
    <text evidence="6">The sequence shown here is derived from an EMBL/GenBank/DDBJ whole genome shotgun (WGS) entry which is preliminary data.</text>
</comment>
<keyword evidence="7" id="KW-1185">Reference proteome</keyword>
<dbReference type="GO" id="GO:0016020">
    <property type="term" value="C:membrane"/>
    <property type="evidence" value="ECO:0007669"/>
    <property type="project" value="UniProtKB-SubCell"/>
</dbReference>
<evidence type="ECO:0000256" key="1">
    <source>
        <dbReference type="ARBA" id="ARBA00004141"/>
    </source>
</evidence>
<dbReference type="EMBL" id="JAJSPL020000007">
    <property type="protein sequence ID" value="KAK7745877.1"/>
    <property type="molecule type" value="Genomic_DNA"/>
</dbReference>
<keyword evidence="3 5" id="KW-1133">Transmembrane helix</keyword>
<keyword evidence="4 5" id="KW-0472">Membrane</keyword>
<evidence type="ECO:0000313" key="7">
    <source>
        <dbReference type="Proteomes" id="UP001320245"/>
    </source>
</evidence>
<accession>A0AAN9YK63</accession>
<dbReference type="AlphaFoldDB" id="A0AAN9YK63"/>
<feature type="transmembrane region" description="Helical" evidence="5">
    <location>
        <begin position="26"/>
        <end position="46"/>
    </location>
</feature>
<evidence type="ECO:0000256" key="2">
    <source>
        <dbReference type="ARBA" id="ARBA00022692"/>
    </source>
</evidence>
<protein>
    <recommendedName>
        <fullName evidence="8">Major facilitator superfamily (MFS) profile domain-containing protein</fullName>
    </recommendedName>
</protein>
<dbReference type="Gene3D" id="1.20.1250.20">
    <property type="entry name" value="MFS general substrate transporter like domains"/>
    <property type="match status" value="1"/>
</dbReference>
<evidence type="ECO:0000256" key="5">
    <source>
        <dbReference type="SAM" id="Phobius"/>
    </source>
</evidence>
<gene>
    <name evidence="6" type="ORF">SLS53_002595</name>
</gene>
<proteinExistence type="predicted"/>
<evidence type="ECO:0000313" key="6">
    <source>
        <dbReference type="EMBL" id="KAK7745877.1"/>
    </source>
</evidence>
<dbReference type="InterPro" id="IPR036259">
    <property type="entry name" value="MFS_trans_sf"/>
</dbReference>
<evidence type="ECO:0008006" key="8">
    <source>
        <dbReference type="Google" id="ProtNLM"/>
    </source>
</evidence>
<keyword evidence="2 5" id="KW-0812">Transmembrane</keyword>
<comment type="subcellular location">
    <subcellularLocation>
        <location evidence="1">Membrane</location>
        <topology evidence="1">Multi-pass membrane protein</topology>
    </subcellularLocation>
</comment>
<feature type="transmembrane region" description="Helical" evidence="5">
    <location>
        <begin position="133"/>
        <end position="154"/>
    </location>
</feature>
<dbReference type="PANTHER" id="PTHR23507:SF1">
    <property type="entry name" value="FI18259P1-RELATED"/>
    <property type="match status" value="1"/>
</dbReference>
<organism evidence="6 7">
    <name type="scientific">Cytospora paraplurivora</name>
    <dbReference type="NCBI Taxonomy" id="2898453"/>
    <lineage>
        <taxon>Eukaryota</taxon>
        <taxon>Fungi</taxon>
        <taxon>Dikarya</taxon>
        <taxon>Ascomycota</taxon>
        <taxon>Pezizomycotina</taxon>
        <taxon>Sordariomycetes</taxon>
        <taxon>Sordariomycetidae</taxon>
        <taxon>Diaporthales</taxon>
        <taxon>Cytosporaceae</taxon>
        <taxon>Cytospora</taxon>
    </lineage>
</organism>
<dbReference type="PANTHER" id="PTHR23507">
    <property type="entry name" value="ZGC:174356"/>
    <property type="match status" value="1"/>
</dbReference>
<dbReference type="Proteomes" id="UP001320245">
    <property type="component" value="Unassembled WGS sequence"/>
</dbReference>
<dbReference type="SUPFAM" id="SSF103473">
    <property type="entry name" value="MFS general substrate transporter"/>
    <property type="match status" value="1"/>
</dbReference>